<evidence type="ECO:0000313" key="2">
    <source>
        <dbReference type="Proteomes" id="UP000319731"/>
    </source>
</evidence>
<dbReference type="RefSeq" id="XP_031024997.1">
    <property type="nucleotide sequence ID" value="XM_031169033.1"/>
</dbReference>
<evidence type="ECO:0000313" key="1">
    <source>
        <dbReference type="EMBL" id="TPX34200.1"/>
    </source>
</evidence>
<proteinExistence type="predicted"/>
<dbReference type="AlphaFoldDB" id="A0A507BY05"/>
<reference evidence="1 2" key="1">
    <citation type="journal article" date="2019" name="Sci. Rep.">
        <title>Comparative genomics of chytrid fungi reveal insights into the obligate biotrophic and pathogenic lifestyle of Synchytrium endobioticum.</title>
        <authorList>
            <person name="van de Vossenberg B.T.L.H."/>
            <person name="Warris S."/>
            <person name="Nguyen H.D.T."/>
            <person name="van Gent-Pelzer M.P.E."/>
            <person name="Joly D.L."/>
            <person name="van de Geest H.C."/>
            <person name="Bonants P.J.M."/>
            <person name="Smith D.S."/>
            <person name="Levesque C.A."/>
            <person name="van der Lee T.A.J."/>
        </authorList>
    </citation>
    <scope>NUCLEOTIDE SEQUENCE [LARGE SCALE GENOMIC DNA]</scope>
    <source>
        <strain evidence="1 2">JEL517</strain>
    </source>
</reference>
<sequence>MELELVGDIGSAALASTFVSPFVTLVDRAVIQSASGAQKLGAALLVGIKELAFRPWAVYGRLETRLVWVVYLGTYGAANTISTVSKRYDVKPGAPQLVGTTVANMTLSIWKDQALTKMFGTSAPRPLPMSSYAFFAGRDLMTIGASFTIPPVVSAYLQREAAFTKPVSDVTAQILCPMGIQALTTPVHLWALDLYNNPARSVAERVRFIGTQYVPVVSVRAMRVLPAFGIGGLANSNFRLMAKQYFASN</sequence>
<organism evidence="1 2">
    <name type="scientific">Synchytrium microbalum</name>
    <dbReference type="NCBI Taxonomy" id="1806994"/>
    <lineage>
        <taxon>Eukaryota</taxon>
        <taxon>Fungi</taxon>
        <taxon>Fungi incertae sedis</taxon>
        <taxon>Chytridiomycota</taxon>
        <taxon>Chytridiomycota incertae sedis</taxon>
        <taxon>Chytridiomycetes</taxon>
        <taxon>Synchytriales</taxon>
        <taxon>Synchytriaceae</taxon>
        <taxon>Synchytrium</taxon>
    </lineage>
</organism>
<dbReference type="GeneID" id="42004330"/>
<gene>
    <name evidence="1" type="ORF">SmJEL517_g03105</name>
</gene>
<name>A0A507BY05_9FUNG</name>
<dbReference type="GO" id="GO:0005739">
    <property type="term" value="C:mitochondrion"/>
    <property type="evidence" value="ECO:0007669"/>
    <property type="project" value="TreeGrafter"/>
</dbReference>
<dbReference type="PANTHER" id="PTHR37845">
    <property type="entry name" value="SEQUENCE ORPHAN"/>
    <property type="match status" value="1"/>
</dbReference>
<dbReference type="STRING" id="1806994.A0A507BY05"/>
<accession>A0A507BY05</accession>
<keyword evidence="2" id="KW-1185">Reference proteome</keyword>
<protein>
    <recommendedName>
        <fullName evidence="3">Mitochondrial fission process protein 1</fullName>
    </recommendedName>
</protein>
<dbReference type="EMBL" id="QEAO01000015">
    <property type="protein sequence ID" value="TPX34200.1"/>
    <property type="molecule type" value="Genomic_DNA"/>
</dbReference>
<dbReference type="PANTHER" id="PTHR37845:SF1">
    <property type="entry name" value="SEQUENCE ORPHAN"/>
    <property type="match status" value="1"/>
</dbReference>
<dbReference type="Proteomes" id="UP000319731">
    <property type="component" value="Unassembled WGS sequence"/>
</dbReference>
<comment type="caution">
    <text evidence="1">The sequence shown here is derived from an EMBL/GenBank/DDBJ whole genome shotgun (WGS) entry which is preliminary data.</text>
</comment>
<dbReference type="OrthoDB" id="275936at2759"/>
<evidence type="ECO:0008006" key="3">
    <source>
        <dbReference type="Google" id="ProtNLM"/>
    </source>
</evidence>
<dbReference type="InterPro" id="IPR038781">
    <property type="entry name" value="C365.16-ike"/>
</dbReference>